<sequence length="148" mass="15757">MTRNSAIELTPGTGRVFGRCSLGLWLGSAVGILALAGRLPAAAVVLAGLVLVSEWPGHWQPACPRERLRLFQDGSAELGGKSGSWSPAAWSTAWLTVVSLALEGRRQRVVVASWRNDADDYRVLRTWLRHPPFTAGDGRVGGSPGGLS</sequence>
<evidence type="ECO:0008006" key="4">
    <source>
        <dbReference type="Google" id="ProtNLM"/>
    </source>
</evidence>
<feature type="transmembrane region" description="Helical" evidence="1">
    <location>
        <begin position="24"/>
        <end position="52"/>
    </location>
</feature>
<dbReference type="AlphaFoldDB" id="A0AAW9RHG6"/>
<comment type="caution">
    <text evidence="2">The sequence shown here is derived from an EMBL/GenBank/DDBJ whole genome shotgun (WGS) entry which is preliminary data.</text>
</comment>
<keyword evidence="1" id="KW-0472">Membrane</keyword>
<organism evidence="2 3">
    <name type="scientific">Elongatibacter sediminis</name>
    <dbReference type="NCBI Taxonomy" id="3119006"/>
    <lineage>
        <taxon>Bacteria</taxon>
        <taxon>Pseudomonadati</taxon>
        <taxon>Pseudomonadota</taxon>
        <taxon>Gammaproteobacteria</taxon>
        <taxon>Chromatiales</taxon>
        <taxon>Wenzhouxiangellaceae</taxon>
        <taxon>Elongatibacter</taxon>
    </lineage>
</organism>
<reference evidence="2 3" key="1">
    <citation type="submission" date="2024-02" db="EMBL/GenBank/DDBJ databases">
        <title>A novel Wenzhouxiangellaceae bacterium, isolated from coastal sediments.</title>
        <authorList>
            <person name="Du Z.-J."/>
            <person name="Ye Y.-Q."/>
            <person name="Zhang X.-Y."/>
        </authorList>
    </citation>
    <scope>NUCLEOTIDE SEQUENCE [LARGE SCALE GENOMIC DNA]</scope>
    <source>
        <strain evidence="2 3">CH-27</strain>
    </source>
</reference>
<accession>A0AAW9RHG6</accession>
<dbReference type="Proteomes" id="UP001359886">
    <property type="component" value="Unassembled WGS sequence"/>
</dbReference>
<proteinExistence type="predicted"/>
<name>A0AAW9RHG6_9GAMM</name>
<dbReference type="EMBL" id="JAZHOG010000007">
    <property type="protein sequence ID" value="MEJ8568305.1"/>
    <property type="molecule type" value="Genomic_DNA"/>
</dbReference>
<keyword evidence="3" id="KW-1185">Reference proteome</keyword>
<evidence type="ECO:0000256" key="1">
    <source>
        <dbReference type="SAM" id="Phobius"/>
    </source>
</evidence>
<gene>
    <name evidence="2" type="ORF">V3330_11770</name>
</gene>
<evidence type="ECO:0000313" key="2">
    <source>
        <dbReference type="EMBL" id="MEJ8568305.1"/>
    </source>
</evidence>
<dbReference type="RefSeq" id="WP_354695624.1">
    <property type="nucleotide sequence ID" value="NZ_JAZHOG010000007.1"/>
</dbReference>
<evidence type="ECO:0000313" key="3">
    <source>
        <dbReference type="Proteomes" id="UP001359886"/>
    </source>
</evidence>
<keyword evidence="1" id="KW-0812">Transmembrane</keyword>
<protein>
    <recommendedName>
        <fullName evidence="4">Toxin CptA</fullName>
    </recommendedName>
</protein>
<keyword evidence="1" id="KW-1133">Transmembrane helix</keyword>